<dbReference type="InterPro" id="IPR042502">
    <property type="entry name" value="TM7SF3"/>
</dbReference>
<evidence type="ECO:0000259" key="6">
    <source>
        <dbReference type="Pfam" id="PF13886"/>
    </source>
</evidence>
<feature type="transmembrane region" description="Helical" evidence="5">
    <location>
        <begin position="373"/>
        <end position="390"/>
    </location>
</feature>
<dbReference type="Pfam" id="PF25992">
    <property type="entry name" value="Ig_TM7SF3_N"/>
    <property type="match status" value="1"/>
</dbReference>
<dbReference type="OrthoDB" id="5967337at2759"/>
<dbReference type="RefSeq" id="XP_010713915.2">
    <property type="nucleotide sequence ID" value="XM_010715613.3"/>
</dbReference>
<dbReference type="Ensembl" id="ENSMGAT00000015425.2">
    <property type="protein sequence ID" value="ENSMGAP00000014489.2"/>
    <property type="gene ID" value="ENSMGAG00000013710.2"/>
</dbReference>
<dbReference type="AlphaFoldDB" id="G1NLS5"/>
<evidence type="ECO:0000256" key="4">
    <source>
        <dbReference type="ARBA" id="ARBA00023136"/>
    </source>
</evidence>
<dbReference type="KEGG" id="mgp:100551138"/>
<comment type="subcellular location">
    <subcellularLocation>
        <location evidence="1">Membrane</location>
        <topology evidence="1">Multi-pass membrane protein</topology>
    </subcellularLocation>
</comment>
<dbReference type="GO" id="GO:0005886">
    <property type="term" value="C:plasma membrane"/>
    <property type="evidence" value="ECO:0007669"/>
    <property type="project" value="Ensembl"/>
</dbReference>
<dbReference type="Proteomes" id="UP000001645">
    <property type="component" value="Chromosome 1"/>
</dbReference>
<keyword evidence="3 5" id="KW-1133">Transmembrane helix</keyword>
<keyword evidence="8" id="KW-1185">Reference proteome</keyword>
<dbReference type="GeneTree" id="ENSGT00390000008702"/>
<feature type="transmembrane region" description="Helical" evidence="5">
    <location>
        <begin position="509"/>
        <end position="537"/>
    </location>
</feature>
<dbReference type="FunCoup" id="G1NLS5">
    <property type="interactions" value="154"/>
</dbReference>
<dbReference type="GO" id="GO:0032024">
    <property type="term" value="P:positive regulation of insulin secretion"/>
    <property type="evidence" value="ECO:0007669"/>
    <property type="project" value="Ensembl"/>
</dbReference>
<organism evidence="7 8">
    <name type="scientific">Meleagris gallopavo</name>
    <name type="common">Wild turkey</name>
    <dbReference type="NCBI Taxonomy" id="9103"/>
    <lineage>
        <taxon>Eukaryota</taxon>
        <taxon>Metazoa</taxon>
        <taxon>Chordata</taxon>
        <taxon>Craniata</taxon>
        <taxon>Vertebrata</taxon>
        <taxon>Euteleostomi</taxon>
        <taxon>Archelosauria</taxon>
        <taxon>Archosauria</taxon>
        <taxon>Dinosauria</taxon>
        <taxon>Saurischia</taxon>
        <taxon>Theropoda</taxon>
        <taxon>Coelurosauria</taxon>
        <taxon>Aves</taxon>
        <taxon>Neognathae</taxon>
        <taxon>Galloanserae</taxon>
        <taxon>Galliformes</taxon>
        <taxon>Phasianidae</taxon>
        <taxon>Meleagridinae</taxon>
        <taxon>Meleagris</taxon>
    </lineage>
</organism>
<name>G1NLS5_MELGA</name>
<dbReference type="GeneID" id="100551138"/>
<feature type="transmembrane region" description="Helical" evidence="5">
    <location>
        <begin position="423"/>
        <end position="444"/>
    </location>
</feature>
<accession>G1NLS5</accession>
<feature type="transmembrane region" description="Helical" evidence="5">
    <location>
        <begin position="451"/>
        <end position="471"/>
    </location>
</feature>
<feature type="transmembrane region" description="Helical" evidence="5">
    <location>
        <begin position="483"/>
        <end position="502"/>
    </location>
</feature>
<evidence type="ECO:0000313" key="7">
    <source>
        <dbReference type="Ensembl" id="ENSMGAP00000014489.2"/>
    </source>
</evidence>
<evidence type="ECO:0000313" key="8">
    <source>
        <dbReference type="Proteomes" id="UP000001645"/>
    </source>
</evidence>
<feature type="transmembrane region" description="Helical" evidence="5">
    <location>
        <begin position="562"/>
        <end position="580"/>
    </location>
</feature>
<dbReference type="Bgee" id="ENSMGAG00000013710">
    <property type="expression patterns" value="Expressed in liver and 17 other cell types or tissues"/>
</dbReference>
<sequence length="647" mass="71536">MTEPGGAGPPSGRKGGACTSFRWMGWDLFPVGRATRAPCRLGGCTAQGRSHAKRLALLPPARVSSSAGAGGVPPHAGKLAEAAPCGSLPALCCSWGYLGALRDGGASGLLELSLGKFRNVLLNQTSPVEAVIRNIASNVTVIIFQVHAQQSDVVISFDKNPSTNSSGTGVDRGLVSILRPQQTVCTWYLRSLDANQVLSTAISIPYMEKDPIPGGCNLEFDLEVDPNIYLDYTLVEVHIKFAPANLGYMRGANPPSCDSGTGQNSRWRLRYDVYQYFLPENNLSEMVLMSHIRKMSEVQSIKANGVKMLTVTSDDKTDVYFSSLPGQGVIYNVIVWDPLWNTSAAYIPVHTYACSFADLVDNCSSLSKLSTKIFFTALAVLGLFICFFGHRFWRTDLFFMGFIITGFFFFVFITRVTGLGYDVRLILTAVAGITGGILLVASWWRFGSVLLCMLIIGLVLGFLFSSMVFFTPLGDYRVFRDDVVFWVTFSSVALMIPVLFVGCPRILNILACGIVGSYSVVLAIACYVYTSLAYIALDLLRRILNDYFSRAYTNVPFQTNDFIVLAVWIMLALSGVTVQLRRERSEVPFPPHPYLTWKRERERRSTNVLDPSHHIPPLRERIHSKLLQIKELFQKEQPAGERTPLLL</sequence>
<dbReference type="HOGENOM" id="CLU_029739_0_0_1"/>
<keyword evidence="4 5" id="KW-0472">Membrane</keyword>
<dbReference type="GO" id="GO:0043069">
    <property type="term" value="P:negative regulation of programmed cell death"/>
    <property type="evidence" value="ECO:0007669"/>
    <property type="project" value="Ensembl"/>
</dbReference>
<dbReference type="PANTHER" id="PTHR15937:SF3">
    <property type="entry name" value="TRANSMEMBRANE 7 SUPERFAMILY MEMBER 3"/>
    <property type="match status" value="1"/>
</dbReference>
<dbReference type="InParanoid" id="G1NLS5"/>
<reference evidence="7" key="2">
    <citation type="submission" date="2025-08" db="UniProtKB">
        <authorList>
            <consortium name="Ensembl"/>
        </authorList>
    </citation>
    <scope>IDENTIFICATION</scope>
</reference>
<evidence type="ECO:0000256" key="3">
    <source>
        <dbReference type="ARBA" id="ARBA00022989"/>
    </source>
</evidence>
<protein>
    <submittedName>
        <fullName evidence="7">Transmembrane 7 superfamily member 3</fullName>
    </submittedName>
</protein>
<dbReference type="GO" id="GO:0034620">
    <property type="term" value="P:cellular response to unfolded protein"/>
    <property type="evidence" value="ECO:0007669"/>
    <property type="project" value="Ensembl"/>
</dbReference>
<dbReference type="CTD" id="51768"/>
<keyword evidence="2 5" id="KW-0812">Transmembrane</keyword>
<dbReference type="PANTHER" id="PTHR15937">
    <property type="entry name" value="TRANSMEMBRANE 7 SUPERFAMILY MEMBER 3"/>
    <property type="match status" value="1"/>
</dbReference>
<evidence type="ECO:0000256" key="2">
    <source>
        <dbReference type="ARBA" id="ARBA00022692"/>
    </source>
</evidence>
<feature type="transmembrane region" description="Helical" evidence="5">
    <location>
        <begin position="397"/>
        <end position="417"/>
    </location>
</feature>
<gene>
    <name evidence="7" type="primary">TM7SF3</name>
</gene>
<dbReference type="Pfam" id="PF13886">
    <property type="entry name" value="TM7S3_TM198"/>
    <property type="match status" value="1"/>
</dbReference>
<evidence type="ECO:0000256" key="1">
    <source>
        <dbReference type="ARBA" id="ARBA00004141"/>
    </source>
</evidence>
<feature type="domain" description="TM7S3/TM198-like" evidence="6">
    <location>
        <begin position="376"/>
        <end position="580"/>
    </location>
</feature>
<reference evidence="7 8" key="1">
    <citation type="journal article" date="2010" name="PLoS Biol.">
        <title>Multi-platform next-generation sequencing of the domestic turkey (Meleagris gallopavo): genome assembly and analysis.</title>
        <authorList>
            <person name="Dalloul R.A."/>
            <person name="Long J.A."/>
            <person name="Zimin A.V."/>
            <person name="Aslam L."/>
            <person name="Beal K."/>
            <person name="Blomberg L.A."/>
            <person name="Bouffard P."/>
            <person name="Burt D.W."/>
            <person name="Crasta O."/>
            <person name="Crooijmans R.P."/>
            <person name="Cooper K."/>
            <person name="Coulombe R.A."/>
            <person name="De S."/>
            <person name="Delany M.E."/>
            <person name="Dodgson J.B."/>
            <person name="Dong J.J."/>
            <person name="Evans C."/>
            <person name="Frederickson K.M."/>
            <person name="Flicek P."/>
            <person name="Florea L."/>
            <person name="Folkerts O."/>
            <person name="Groenen M.A."/>
            <person name="Harkins T.T."/>
            <person name="Herrero J."/>
            <person name="Hoffmann S."/>
            <person name="Megens H.J."/>
            <person name="Jiang A."/>
            <person name="de Jong P."/>
            <person name="Kaiser P."/>
            <person name="Kim H."/>
            <person name="Kim K.W."/>
            <person name="Kim S."/>
            <person name="Langenberger D."/>
            <person name="Lee M.K."/>
            <person name="Lee T."/>
            <person name="Mane S."/>
            <person name="Marcais G."/>
            <person name="Marz M."/>
            <person name="McElroy A.P."/>
            <person name="Modise T."/>
            <person name="Nefedov M."/>
            <person name="Notredame C."/>
            <person name="Paton I.R."/>
            <person name="Payne W.S."/>
            <person name="Pertea G."/>
            <person name="Prickett D."/>
            <person name="Puiu D."/>
            <person name="Qioa D."/>
            <person name="Raineri E."/>
            <person name="Ruffier M."/>
            <person name="Salzberg S.L."/>
            <person name="Schatz M.C."/>
            <person name="Scheuring C."/>
            <person name="Schmidt C.J."/>
            <person name="Schroeder S."/>
            <person name="Searle S.M."/>
            <person name="Smith E.J."/>
            <person name="Smith J."/>
            <person name="Sonstegard T.S."/>
            <person name="Stadler P.F."/>
            <person name="Tafer H."/>
            <person name="Tu Z.J."/>
            <person name="Van Tassell C.P."/>
            <person name="Vilella A.J."/>
            <person name="Williams K.P."/>
            <person name="Yorke J.A."/>
            <person name="Zhang L."/>
            <person name="Zhang H.B."/>
            <person name="Zhang X."/>
            <person name="Zhang Y."/>
            <person name="Reed K.M."/>
        </authorList>
    </citation>
    <scope>NUCLEOTIDE SEQUENCE [LARGE SCALE GENOMIC DNA]</scope>
</reference>
<reference evidence="7" key="3">
    <citation type="submission" date="2025-09" db="UniProtKB">
        <authorList>
            <consortium name="Ensembl"/>
        </authorList>
    </citation>
    <scope>IDENTIFICATION</scope>
</reference>
<proteinExistence type="predicted"/>
<evidence type="ECO:0000256" key="5">
    <source>
        <dbReference type="SAM" id="Phobius"/>
    </source>
</evidence>
<dbReference type="InterPro" id="IPR025256">
    <property type="entry name" value="TM7S3/TM198-like_dom"/>
</dbReference>